<evidence type="ECO:0000313" key="9">
    <source>
        <dbReference type="EMBL" id="HIU48389.1"/>
    </source>
</evidence>
<evidence type="ECO:0000256" key="6">
    <source>
        <dbReference type="ARBA" id="ARBA00023136"/>
    </source>
</evidence>
<dbReference type="Pfam" id="PF00005">
    <property type="entry name" value="ABC_tran"/>
    <property type="match status" value="1"/>
</dbReference>
<dbReference type="InterPro" id="IPR005893">
    <property type="entry name" value="PotA-like"/>
</dbReference>
<evidence type="ECO:0000256" key="3">
    <source>
        <dbReference type="ARBA" id="ARBA00022741"/>
    </source>
</evidence>
<evidence type="ECO:0000256" key="4">
    <source>
        <dbReference type="ARBA" id="ARBA00022840"/>
    </source>
</evidence>
<dbReference type="PANTHER" id="PTHR42781:SF4">
    <property type="entry name" value="SPERMIDINE_PUTRESCINE IMPORT ATP-BINDING PROTEIN POTA"/>
    <property type="match status" value="1"/>
</dbReference>
<evidence type="ECO:0000256" key="2">
    <source>
        <dbReference type="ARBA" id="ARBA00022475"/>
    </source>
</evidence>
<dbReference type="InterPro" id="IPR013611">
    <property type="entry name" value="Transp-assoc_OB_typ2"/>
</dbReference>
<dbReference type="InterPro" id="IPR008995">
    <property type="entry name" value="Mo/tungstate-bd_C_term_dom"/>
</dbReference>
<dbReference type="AlphaFoldDB" id="A0A9D1LUQ1"/>
<keyword evidence="5 7" id="KW-1278">Translocase</keyword>
<organism evidence="9 10">
    <name type="scientific">Candidatus Avimonoglobus intestinipullorum</name>
    <dbReference type="NCBI Taxonomy" id="2840699"/>
    <lineage>
        <taxon>Bacteria</taxon>
        <taxon>Bacillati</taxon>
        <taxon>Bacillota</taxon>
        <taxon>Clostridia</taxon>
        <taxon>Eubacteriales</taxon>
        <taxon>Candidatus Avimonoglobus</taxon>
    </lineage>
</organism>
<comment type="catalytic activity">
    <reaction evidence="7">
        <text>ATP + H2O + polyamine-[polyamine-binding protein]Side 1 = ADP + phosphate + polyamineSide 2 + [polyamine-binding protein]Side 1.</text>
        <dbReference type="EC" id="7.6.2.11"/>
    </reaction>
</comment>
<dbReference type="InterPro" id="IPR050093">
    <property type="entry name" value="ABC_SmlMolc_Importer"/>
</dbReference>
<dbReference type="FunFam" id="3.40.50.300:FF:000133">
    <property type="entry name" value="Spermidine/putrescine import ATP-binding protein PotA"/>
    <property type="match status" value="1"/>
</dbReference>
<comment type="caution">
    <text evidence="9">The sequence shown here is derived from an EMBL/GenBank/DDBJ whole genome shotgun (WGS) entry which is preliminary data.</text>
</comment>
<comment type="subunit">
    <text evidence="7">The complex is composed of two ATP-binding proteins (PotA), two transmembrane proteins (PotB and PotC) and a solute-binding protein (PotD).</text>
</comment>
<comment type="similarity">
    <text evidence="7">Belongs to the ABC transporter superfamily. Spermidine/putrescine importer (TC 3.A.1.11.1) family.</text>
</comment>
<dbReference type="GO" id="GO:0015417">
    <property type="term" value="F:ABC-type polyamine transporter activity"/>
    <property type="evidence" value="ECO:0007669"/>
    <property type="project" value="UniProtKB-EC"/>
</dbReference>
<dbReference type="Pfam" id="PF08402">
    <property type="entry name" value="TOBE_2"/>
    <property type="match status" value="1"/>
</dbReference>
<dbReference type="PROSITE" id="PS50893">
    <property type="entry name" value="ABC_TRANSPORTER_2"/>
    <property type="match status" value="1"/>
</dbReference>
<dbReference type="GO" id="GO:0005524">
    <property type="term" value="F:ATP binding"/>
    <property type="evidence" value="ECO:0007669"/>
    <property type="project" value="UniProtKB-KW"/>
</dbReference>
<gene>
    <name evidence="7" type="primary">potA</name>
    <name evidence="9" type="ORF">IAB04_03420</name>
</gene>
<protein>
    <recommendedName>
        <fullName evidence="7">Spermidine/putrescine import ATP-binding protein PotA</fullName>
        <ecNumber evidence="7">7.6.2.11</ecNumber>
    </recommendedName>
</protein>
<keyword evidence="3 7" id="KW-0547">Nucleotide-binding</keyword>
<dbReference type="InterPro" id="IPR017871">
    <property type="entry name" value="ABC_transporter-like_CS"/>
</dbReference>
<dbReference type="NCBIfam" id="TIGR01187">
    <property type="entry name" value="potA"/>
    <property type="match status" value="1"/>
</dbReference>
<evidence type="ECO:0000313" key="10">
    <source>
        <dbReference type="Proteomes" id="UP000824111"/>
    </source>
</evidence>
<evidence type="ECO:0000259" key="8">
    <source>
        <dbReference type="PROSITE" id="PS50893"/>
    </source>
</evidence>
<name>A0A9D1LUQ1_9FIRM</name>
<dbReference type="PROSITE" id="PS00211">
    <property type="entry name" value="ABC_TRANSPORTER_1"/>
    <property type="match status" value="1"/>
</dbReference>
<evidence type="ECO:0000256" key="7">
    <source>
        <dbReference type="RuleBase" id="RU364083"/>
    </source>
</evidence>
<dbReference type="Proteomes" id="UP000824111">
    <property type="component" value="Unassembled WGS sequence"/>
</dbReference>
<reference evidence="9" key="1">
    <citation type="submission" date="2020-10" db="EMBL/GenBank/DDBJ databases">
        <authorList>
            <person name="Gilroy R."/>
        </authorList>
    </citation>
    <scope>NUCLEOTIDE SEQUENCE</scope>
    <source>
        <strain evidence="9">ChiSjej4B22-9803</strain>
    </source>
</reference>
<dbReference type="Gene3D" id="3.40.50.300">
    <property type="entry name" value="P-loop containing nucleotide triphosphate hydrolases"/>
    <property type="match status" value="1"/>
</dbReference>
<dbReference type="InterPro" id="IPR027417">
    <property type="entry name" value="P-loop_NTPase"/>
</dbReference>
<dbReference type="SUPFAM" id="SSF52540">
    <property type="entry name" value="P-loop containing nucleoside triphosphate hydrolases"/>
    <property type="match status" value="1"/>
</dbReference>
<dbReference type="EMBL" id="DVND01000093">
    <property type="protein sequence ID" value="HIU48389.1"/>
    <property type="molecule type" value="Genomic_DNA"/>
</dbReference>
<reference evidence="9" key="2">
    <citation type="journal article" date="2021" name="PeerJ">
        <title>Extensive microbial diversity within the chicken gut microbiome revealed by metagenomics and culture.</title>
        <authorList>
            <person name="Gilroy R."/>
            <person name="Ravi A."/>
            <person name="Getino M."/>
            <person name="Pursley I."/>
            <person name="Horton D.L."/>
            <person name="Alikhan N.F."/>
            <person name="Baker D."/>
            <person name="Gharbi K."/>
            <person name="Hall N."/>
            <person name="Watson M."/>
            <person name="Adriaenssens E.M."/>
            <person name="Foster-Nyarko E."/>
            <person name="Jarju S."/>
            <person name="Secka A."/>
            <person name="Antonio M."/>
            <person name="Oren A."/>
            <person name="Chaudhuri R.R."/>
            <person name="La Ragione R."/>
            <person name="Hildebrand F."/>
            <person name="Pallen M.J."/>
        </authorList>
    </citation>
    <scope>NUCLEOTIDE SEQUENCE</scope>
    <source>
        <strain evidence="9">ChiSjej4B22-9803</strain>
    </source>
</reference>
<evidence type="ECO:0000256" key="5">
    <source>
        <dbReference type="ARBA" id="ARBA00022967"/>
    </source>
</evidence>
<evidence type="ECO:0000256" key="1">
    <source>
        <dbReference type="ARBA" id="ARBA00022448"/>
    </source>
</evidence>
<keyword evidence="2 7" id="KW-1003">Cell membrane</keyword>
<dbReference type="GO" id="GO:0016887">
    <property type="term" value="F:ATP hydrolysis activity"/>
    <property type="evidence" value="ECO:0007669"/>
    <property type="project" value="InterPro"/>
</dbReference>
<dbReference type="GO" id="GO:0043190">
    <property type="term" value="C:ATP-binding cassette (ABC) transporter complex"/>
    <property type="evidence" value="ECO:0007669"/>
    <property type="project" value="InterPro"/>
</dbReference>
<dbReference type="SMART" id="SM00382">
    <property type="entry name" value="AAA"/>
    <property type="match status" value="1"/>
</dbReference>
<comment type="function">
    <text evidence="7">Part of the ABC transporter complex PotABCD involved in spermidine/putrescine import. Responsible for energy coupling to the transport system.</text>
</comment>
<keyword evidence="1 7" id="KW-0813">Transport</keyword>
<dbReference type="SUPFAM" id="SSF50331">
    <property type="entry name" value="MOP-like"/>
    <property type="match status" value="1"/>
</dbReference>
<dbReference type="InterPro" id="IPR003593">
    <property type="entry name" value="AAA+_ATPase"/>
</dbReference>
<dbReference type="PANTHER" id="PTHR42781">
    <property type="entry name" value="SPERMIDINE/PUTRESCINE IMPORT ATP-BINDING PROTEIN POTA"/>
    <property type="match status" value="1"/>
</dbReference>
<dbReference type="Gene3D" id="2.40.50.100">
    <property type="match status" value="1"/>
</dbReference>
<dbReference type="InterPro" id="IPR003439">
    <property type="entry name" value="ABC_transporter-like_ATP-bd"/>
</dbReference>
<keyword evidence="6 7" id="KW-0472">Membrane</keyword>
<feature type="domain" description="ABC transporter" evidence="8">
    <location>
        <begin position="6"/>
        <end position="236"/>
    </location>
</feature>
<keyword evidence="4 7" id="KW-0067">ATP-binding</keyword>
<sequence>MEEELLRLEHIQKHFGDNHVLKDISFSAKRGEFITFLGPSGCGKTTMLRIISGLLAPDSGAVFLNGQDVTKLPPDKRNVNTVFQNYALFPHMNVEKNVAYGLKIRGVPKQERKRRVREMLSLVKLDGFEKKMPDTLSGGQKQRVAIARAAINNPSVLLLDEPLGALDLQLRKYLQSELKRIQQQLGITFIYITHDQEEAMNMSDRIYIMSDGKFEQTGTPREVYDTPKTSFVAKFVGMSNLLETEVVSQTGTDAAVSFEGVLFHVQTPYSIRSHKKVTLSVRSEKLWMRYEPCEPAIEATILENTYTNGIIKVKLETPGGNILTAVAQSGSAFFEVGNKVYAGFDPDGAVVVDIQEETL</sequence>
<dbReference type="EC" id="7.6.2.11" evidence="7"/>
<proteinExistence type="inferred from homology"/>
<accession>A0A9D1LUQ1</accession>